<reference evidence="1" key="1">
    <citation type="journal article" date="2015" name="Front. Microbiol.">
        <title>Combining genomic sequencing methods to explore viral diversity and reveal potential virus-host interactions.</title>
        <authorList>
            <person name="Chow C.E."/>
            <person name="Winget D.M."/>
            <person name="White R.A.III."/>
            <person name="Hallam S.J."/>
            <person name="Suttle C.A."/>
        </authorList>
    </citation>
    <scope>NUCLEOTIDE SEQUENCE</scope>
    <source>
        <strain evidence="1">Oxic3_4</strain>
    </source>
</reference>
<protein>
    <submittedName>
        <fullName evidence="1">Uncharacterized protein</fullName>
    </submittedName>
</protein>
<sequence length="57" mass="6350">MNPPLPKSLDISRACFRNFPHVGLHSCIAPPNYICCNRSRKALLGCCIQDPYSCTLL</sequence>
<dbReference type="EMBL" id="KR029610">
    <property type="protein sequence ID" value="AKH48860.1"/>
    <property type="molecule type" value="Genomic_DNA"/>
</dbReference>
<accession>A0A0F7LAA5</accession>
<reference evidence="1" key="2">
    <citation type="submission" date="2015-03" db="EMBL/GenBank/DDBJ databases">
        <authorList>
            <person name="Chow C.-E.T."/>
            <person name="Winget D.M."/>
            <person name="White R.A.III."/>
            <person name="Hallam S.J."/>
            <person name="Suttle C.A."/>
        </authorList>
    </citation>
    <scope>NUCLEOTIDE SEQUENCE</scope>
    <source>
        <strain evidence="1">Oxic3_4</strain>
    </source>
</reference>
<name>A0A0F7LAA5_9VIRU</name>
<evidence type="ECO:0000313" key="1">
    <source>
        <dbReference type="EMBL" id="AKH48860.1"/>
    </source>
</evidence>
<organism evidence="1">
    <name type="scientific">uncultured marine virus</name>
    <dbReference type="NCBI Taxonomy" id="186617"/>
    <lineage>
        <taxon>Viruses</taxon>
        <taxon>environmental samples</taxon>
    </lineage>
</organism>
<proteinExistence type="predicted"/>